<feature type="domain" description="F-box" evidence="1">
    <location>
        <begin position="12"/>
        <end position="68"/>
    </location>
</feature>
<reference evidence="2 3" key="1">
    <citation type="submission" date="2024-07" db="EMBL/GenBank/DDBJ databases">
        <title>Section-level genome sequencing and comparative genomics of Aspergillus sections Usti and Cavernicolus.</title>
        <authorList>
            <consortium name="Lawrence Berkeley National Laboratory"/>
            <person name="Nybo J.L."/>
            <person name="Vesth T.C."/>
            <person name="Theobald S."/>
            <person name="Frisvad J.C."/>
            <person name="Larsen T.O."/>
            <person name="Kjaerboelling I."/>
            <person name="Rothschild-Mancinelli K."/>
            <person name="Lyhne E.K."/>
            <person name="Kogle M.E."/>
            <person name="Barry K."/>
            <person name="Clum A."/>
            <person name="Na H."/>
            <person name="Ledsgaard L."/>
            <person name="Lin J."/>
            <person name="Lipzen A."/>
            <person name="Kuo A."/>
            <person name="Riley R."/>
            <person name="Mondo S."/>
            <person name="Labutti K."/>
            <person name="Haridas S."/>
            <person name="Pangalinan J."/>
            <person name="Salamov A.A."/>
            <person name="Simmons B.A."/>
            <person name="Magnuson J.K."/>
            <person name="Chen J."/>
            <person name="Drula E."/>
            <person name="Henrissat B."/>
            <person name="Wiebenga A."/>
            <person name="Lubbers R.J."/>
            <person name="Gomes A.C."/>
            <person name="Macurrencykelacurrency M.R."/>
            <person name="Stajich J."/>
            <person name="Grigoriev I.V."/>
            <person name="Mortensen U.H."/>
            <person name="De Vries R.P."/>
            <person name="Baker S.E."/>
            <person name="Andersen M.R."/>
        </authorList>
    </citation>
    <scope>NUCLEOTIDE SEQUENCE [LARGE SCALE GENOMIC DNA]</scope>
    <source>
        <strain evidence="2 3">CBS 449.75</strain>
    </source>
</reference>
<gene>
    <name evidence="2" type="ORF">BJX67DRAFT_385644</name>
</gene>
<sequence length="505" mass="57968">MSGLLALRGPRILELPPEILTYIASFLIPSRSDQDSRSYYNSSHLLMALALVCRYFSSIALPLLYSQINVEATYRNVKLAKLCFTLQRNPSPVAQYCREFNLALCGAENRAEWDRSFSRLNKLVSHLQNVRSLSINGNLSEAMWSLLQNALRHISDLESLDIYAGMRGIHFRDLVECIESIPSLQSLAISSIDLSGIEQSTGNPIPVPEASNPRAKDRTGQFTSLQLPYFGITLEETQRLIRWPKTLHHFRSRSWHLDFPILVSGLLTHKETLQFIDVNFTATDKTKAPLELTKFNELKTVSLSWCNVPQLRNATERQNLLLSPEEADLLLAPNLHTFEIRIRYERWNDFQETVQQWVQQLVNAAVIRKAALRVINITECDPTYHTMPDQRDDPNLWDWLDEIKRDVEREGLILVFDDLRGFLSRWKECRRMNIEAARLADAERREVAMDDKVQSGFGGDTQHRKIWGSVRRACSAMRIPKLQNKLTIRLKEKRTLPSVSQVAGA</sequence>
<proteinExistence type="predicted"/>
<dbReference type="SUPFAM" id="SSF52047">
    <property type="entry name" value="RNI-like"/>
    <property type="match status" value="1"/>
</dbReference>
<dbReference type="GeneID" id="98148981"/>
<dbReference type="InterPro" id="IPR001810">
    <property type="entry name" value="F-box_dom"/>
</dbReference>
<dbReference type="Gene3D" id="3.80.10.10">
    <property type="entry name" value="Ribonuclease Inhibitor"/>
    <property type="match status" value="1"/>
</dbReference>
<evidence type="ECO:0000313" key="3">
    <source>
        <dbReference type="Proteomes" id="UP001610432"/>
    </source>
</evidence>
<organism evidence="2 3">
    <name type="scientific">Aspergillus lucknowensis</name>
    <dbReference type="NCBI Taxonomy" id="176173"/>
    <lineage>
        <taxon>Eukaryota</taxon>
        <taxon>Fungi</taxon>
        <taxon>Dikarya</taxon>
        <taxon>Ascomycota</taxon>
        <taxon>Pezizomycotina</taxon>
        <taxon>Eurotiomycetes</taxon>
        <taxon>Eurotiomycetidae</taxon>
        <taxon>Eurotiales</taxon>
        <taxon>Aspergillaceae</taxon>
        <taxon>Aspergillus</taxon>
        <taxon>Aspergillus subgen. Nidulantes</taxon>
    </lineage>
</organism>
<keyword evidence="3" id="KW-1185">Reference proteome</keyword>
<evidence type="ECO:0000313" key="2">
    <source>
        <dbReference type="EMBL" id="KAL2862393.1"/>
    </source>
</evidence>
<dbReference type="Pfam" id="PF12937">
    <property type="entry name" value="F-box-like"/>
    <property type="match status" value="1"/>
</dbReference>
<dbReference type="RefSeq" id="XP_070881372.1">
    <property type="nucleotide sequence ID" value="XM_071033909.1"/>
</dbReference>
<name>A0ABR4LG10_9EURO</name>
<comment type="caution">
    <text evidence="2">The sequence shown here is derived from an EMBL/GenBank/DDBJ whole genome shotgun (WGS) entry which is preliminary data.</text>
</comment>
<dbReference type="EMBL" id="JBFXLQ010000068">
    <property type="protein sequence ID" value="KAL2862393.1"/>
    <property type="molecule type" value="Genomic_DNA"/>
</dbReference>
<dbReference type="InterPro" id="IPR032675">
    <property type="entry name" value="LRR_dom_sf"/>
</dbReference>
<protein>
    <recommendedName>
        <fullName evidence="1">F-box domain-containing protein</fullName>
    </recommendedName>
</protein>
<dbReference type="Proteomes" id="UP001610432">
    <property type="component" value="Unassembled WGS sequence"/>
</dbReference>
<evidence type="ECO:0000259" key="1">
    <source>
        <dbReference type="Pfam" id="PF12937"/>
    </source>
</evidence>
<accession>A0ABR4LG10</accession>